<dbReference type="EMBL" id="JAPQES010000003">
    <property type="protein sequence ID" value="MCY6370908.1"/>
    <property type="molecule type" value="Genomic_DNA"/>
</dbReference>
<keyword evidence="3" id="KW-1185">Reference proteome</keyword>
<evidence type="ECO:0000313" key="3">
    <source>
        <dbReference type="Proteomes" id="UP001079657"/>
    </source>
</evidence>
<dbReference type="RefSeq" id="WP_268049750.1">
    <property type="nucleotide sequence ID" value="NZ_JAPQES010000003.1"/>
</dbReference>
<gene>
    <name evidence="2" type="ORF">OXH55_09720</name>
</gene>
<keyword evidence="1" id="KW-1133">Transmembrane helix</keyword>
<feature type="transmembrane region" description="Helical" evidence="1">
    <location>
        <begin position="12"/>
        <end position="35"/>
    </location>
</feature>
<name>A0ABT4CPM8_9CLOT</name>
<keyword evidence="1" id="KW-0472">Membrane</keyword>
<keyword evidence="1" id="KW-0812">Transmembrane</keyword>
<protein>
    <submittedName>
        <fullName evidence="2">Pilus assembly PilX N-terminal domain-containing protein</fullName>
    </submittedName>
</protein>
<proteinExistence type="predicted"/>
<sequence>MKKSFSVKKGSSLVMVLVMLSILSVFGAAILSVTLSSYKVRRMNEVMKTNFYASEAGLDKAYAIIGKIVDTAIDKGNTAVKNEEVNLSNIIHEEKLKVLADKNYSSPYLNEDGSVNEEKIKEFQNEKFQIAFRDYIESNLETELIKSDNYEFDENGVGEKFNSDSSKPEMSFLPNTTIPLKFSDDKMEIGLVSTFNHENLRKQVEAGYEIVVPEYKAVYYIENSIIKVPENLAFQKGIAVDGDMKVEGSNVDIEGDVFVKGTNVGENGEITNEKEVKSGIILDKHNSNLTVNGELSSAQNIFLKGTNSNLVVNGDAYVRNAIIDTSAEGSNLNINKDDNLSGSLFTMDDLELNAKASKINIAGGFYGVSDGSASDKSNHSSSIIVNAEDIGSGSSINIETSGVDDKVLIAGSSYIQLYNNEEYQTGESVSIKGNYKAYTMPLTKGDPKNDKEKSLKENNVTFEYKEPLILASKFLDGIDLNVFDKSYYFKHYHNEYKKDDDYKLNLGGKNGIIIKDKNKILANTGAIICSNHDEIIESNFGNWDEVRDKVHEIKRKIFYMGENVTDEKHLETINNVQQKVKDKVNFSRITNKFVGKNTEGKIDNSSDVILLNNDTNKSYVFAAEGVNTSSISGEKVTVEKQGNTAEFRGIIITAGDVYFSGNINFKGTIICGGSLIFKDSNPKEITYDGEYVKRLIGYNYEDFKNVFQNNLSDKFEVEAKTSVGTDDDSVKSDIIRDKLITRTKWKILK</sequence>
<evidence type="ECO:0000256" key="1">
    <source>
        <dbReference type="SAM" id="Phobius"/>
    </source>
</evidence>
<accession>A0ABT4CPM8</accession>
<comment type="caution">
    <text evidence="2">The sequence shown here is derived from an EMBL/GenBank/DDBJ whole genome shotgun (WGS) entry which is preliminary data.</text>
</comment>
<dbReference type="Proteomes" id="UP001079657">
    <property type="component" value="Unassembled WGS sequence"/>
</dbReference>
<reference evidence="2" key="1">
    <citation type="submission" date="2022-12" db="EMBL/GenBank/DDBJ databases">
        <authorList>
            <person name="Wang J."/>
        </authorList>
    </citation>
    <scope>NUCLEOTIDE SEQUENCE</scope>
    <source>
        <strain evidence="2">HY-42-06</strain>
    </source>
</reference>
<evidence type="ECO:0000313" key="2">
    <source>
        <dbReference type="EMBL" id="MCY6370908.1"/>
    </source>
</evidence>
<organism evidence="2 3">
    <name type="scientific">Clostridium ganghwense</name>
    <dbReference type="NCBI Taxonomy" id="312089"/>
    <lineage>
        <taxon>Bacteria</taxon>
        <taxon>Bacillati</taxon>
        <taxon>Bacillota</taxon>
        <taxon>Clostridia</taxon>
        <taxon>Eubacteriales</taxon>
        <taxon>Clostridiaceae</taxon>
        <taxon>Clostridium</taxon>
    </lineage>
</organism>